<sequence>MDWIYKVIEYVEDNLKNSMTIEDIAAVSGYSERHFQRVFRERTADSIMDYIRGRRLTLAMEEIISSQKSIIDIAFEYQFESQQNFTRAFQSRFMFPPRRFRNNELHNPPSAKKRLTEAYLGMIAREELTLEPEIIQKKEKIFIG</sequence>
<reference evidence="6" key="1">
    <citation type="submission" date="2017-08" db="EMBL/GenBank/DDBJ databases">
        <title>A dynamic microbial community with high functional redundancy inhabits the cold, oxic subseafloor aquifer.</title>
        <authorList>
            <person name="Tully B.J."/>
            <person name="Wheat C.G."/>
            <person name="Glazer B.T."/>
            <person name="Huber J.A."/>
        </authorList>
    </citation>
    <scope>NUCLEOTIDE SEQUENCE [LARGE SCALE GENOMIC DNA]</scope>
</reference>
<evidence type="ECO:0000256" key="1">
    <source>
        <dbReference type="ARBA" id="ARBA00023015"/>
    </source>
</evidence>
<dbReference type="Gene3D" id="1.10.10.60">
    <property type="entry name" value="Homeodomain-like"/>
    <property type="match status" value="2"/>
</dbReference>
<gene>
    <name evidence="5" type="ORF">COC19_06040</name>
</gene>
<comment type="caution">
    <text evidence="5">The sequence shown here is derived from an EMBL/GenBank/DDBJ whole genome shotgun (WGS) entry which is preliminary data.</text>
</comment>
<dbReference type="PANTHER" id="PTHR47504:SF5">
    <property type="entry name" value="RIGHT ORIGIN-BINDING PROTEIN"/>
    <property type="match status" value="1"/>
</dbReference>
<dbReference type="SUPFAM" id="SSF46689">
    <property type="entry name" value="Homeodomain-like"/>
    <property type="match status" value="2"/>
</dbReference>
<evidence type="ECO:0000313" key="6">
    <source>
        <dbReference type="Proteomes" id="UP000218172"/>
    </source>
</evidence>
<evidence type="ECO:0000313" key="5">
    <source>
        <dbReference type="EMBL" id="PCH60335.1"/>
    </source>
</evidence>
<dbReference type="InterPro" id="IPR050959">
    <property type="entry name" value="MarA-like"/>
</dbReference>
<feature type="domain" description="HTH araC/xylS-type" evidence="4">
    <location>
        <begin position="5"/>
        <end position="103"/>
    </location>
</feature>
<feature type="non-terminal residue" evidence="5">
    <location>
        <position position="144"/>
    </location>
</feature>
<dbReference type="PANTHER" id="PTHR47504">
    <property type="entry name" value="RIGHT ORIGIN-BINDING PROTEIN"/>
    <property type="match status" value="1"/>
</dbReference>
<name>A0A2A4MJP0_9GAMM</name>
<keyword evidence="3" id="KW-0804">Transcription</keyword>
<dbReference type="Pfam" id="PF12833">
    <property type="entry name" value="HTH_18"/>
    <property type="match status" value="1"/>
</dbReference>
<evidence type="ECO:0000256" key="3">
    <source>
        <dbReference type="ARBA" id="ARBA00023163"/>
    </source>
</evidence>
<dbReference type="InterPro" id="IPR018060">
    <property type="entry name" value="HTH_AraC"/>
</dbReference>
<keyword evidence="1" id="KW-0805">Transcription regulation</keyword>
<evidence type="ECO:0000259" key="4">
    <source>
        <dbReference type="PROSITE" id="PS01124"/>
    </source>
</evidence>
<dbReference type="GO" id="GO:0003700">
    <property type="term" value="F:DNA-binding transcription factor activity"/>
    <property type="evidence" value="ECO:0007669"/>
    <property type="project" value="InterPro"/>
</dbReference>
<evidence type="ECO:0000256" key="2">
    <source>
        <dbReference type="ARBA" id="ARBA00023125"/>
    </source>
</evidence>
<dbReference type="InterPro" id="IPR009057">
    <property type="entry name" value="Homeodomain-like_sf"/>
</dbReference>
<dbReference type="GO" id="GO:0043565">
    <property type="term" value="F:sequence-specific DNA binding"/>
    <property type="evidence" value="ECO:0007669"/>
    <property type="project" value="InterPro"/>
</dbReference>
<dbReference type="AlphaFoldDB" id="A0A2A4MJP0"/>
<dbReference type="PROSITE" id="PS01124">
    <property type="entry name" value="HTH_ARAC_FAMILY_2"/>
    <property type="match status" value="1"/>
</dbReference>
<organism evidence="5 6">
    <name type="scientific">SAR86 cluster bacterium</name>
    <dbReference type="NCBI Taxonomy" id="2030880"/>
    <lineage>
        <taxon>Bacteria</taxon>
        <taxon>Pseudomonadati</taxon>
        <taxon>Pseudomonadota</taxon>
        <taxon>Gammaproteobacteria</taxon>
        <taxon>SAR86 cluster</taxon>
    </lineage>
</organism>
<keyword evidence="2" id="KW-0238">DNA-binding</keyword>
<protein>
    <submittedName>
        <fullName evidence="5">AraC family transcriptional regulator</fullName>
    </submittedName>
</protein>
<proteinExistence type="predicted"/>
<accession>A0A2A4MJP0</accession>
<dbReference type="SMART" id="SM00342">
    <property type="entry name" value="HTH_ARAC"/>
    <property type="match status" value="1"/>
</dbReference>
<dbReference type="EMBL" id="NVQR01000094">
    <property type="protein sequence ID" value="PCH60335.1"/>
    <property type="molecule type" value="Genomic_DNA"/>
</dbReference>
<dbReference type="Proteomes" id="UP000218172">
    <property type="component" value="Unassembled WGS sequence"/>
</dbReference>